<organism evidence="2 3">
    <name type="scientific">Chitinophaga silvatica</name>
    <dbReference type="NCBI Taxonomy" id="2282649"/>
    <lineage>
        <taxon>Bacteria</taxon>
        <taxon>Pseudomonadati</taxon>
        <taxon>Bacteroidota</taxon>
        <taxon>Chitinophagia</taxon>
        <taxon>Chitinophagales</taxon>
        <taxon>Chitinophagaceae</taxon>
        <taxon>Chitinophaga</taxon>
    </lineage>
</organism>
<sequence length="314" mass="35943">MYQPEPETIRLISNYIQSPQDPALQQQIAELCVSDPELAQYVEEQLMEWLKQGAVLPTPTIPVTSPTDHKQSYSWFRWAIAGVFLLLSGSLFFWYYKHQQQNQLQVYTNTRKDTVIIPLVYQNSIILNKQSAIAYNSKLNGNPAIKMINGDAYIEINRTKQVGVQLDAQTVLYTSKATFNVHKTEDLVQVILVKGLATIVQDDVKEWDLKPNIQIKRQLHKQILQSKVKSLSALAWKTRILNFRDIPLPEALDGINSYFRIEIVIPPSAETLTKRKITADFSNLSISETISSLKKLLKLPIVKERPGKYYITLK</sequence>
<keyword evidence="1" id="KW-0812">Transmembrane</keyword>
<evidence type="ECO:0000313" key="3">
    <source>
        <dbReference type="Proteomes" id="UP000260644"/>
    </source>
</evidence>
<feature type="transmembrane region" description="Helical" evidence="1">
    <location>
        <begin position="75"/>
        <end position="96"/>
    </location>
</feature>
<evidence type="ECO:0000256" key="1">
    <source>
        <dbReference type="SAM" id="Phobius"/>
    </source>
</evidence>
<dbReference type="InterPro" id="IPR012373">
    <property type="entry name" value="Ferrdict_sens_TM"/>
</dbReference>
<accession>A0A3E1Y893</accession>
<evidence type="ECO:0000313" key="2">
    <source>
        <dbReference type="EMBL" id="RFS21376.1"/>
    </source>
</evidence>
<proteinExistence type="predicted"/>
<reference evidence="2 3" key="1">
    <citation type="submission" date="2018-07" db="EMBL/GenBank/DDBJ databases">
        <title>Chitinophaga K2CV101002-2 sp. nov., isolated from a monsoon evergreen broad-leaved forest soil.</title>
        <authorList>
            <person name="Lv Y."/>
        </authorList>
    </citation>
    <scope>NUCLEOTIDE SEQUENCE [LARGE SCALE GENOMIC DNA]</scope>
    <source>
        <strain evidence="2 3">GDMCC 1.1288</strain>
    </source>
</reference>
<keyword evidence="3" id="KW-1185">Reference proteome</keyword>
<protein>
    <submittedName>
        <fullName evidence="2">DUF4974 domain-containing protein</fullName>
    </submittedName>
</protein>
<dbReference type="AlphaFoldDB" id="A0A3E1Y893"/>
<dbReference type="Gene3D" id="2.60.120.1440">
    <property type="match status" value="1"/>
</dbReference>
<gene>
    <name evidence="2" type="ORF">DVR12_15870</name>
</gene>
<dbReference type="Proteomes" id="UP000260644">
    <property type="component" value="Unassembled WGS sequence"/>
</dbReference>
<keyword evidence="1" id="KW-1133">Transmembrane helix</keyword>
<comment type="caution">
    <text evidence="2">The sequence shown here is derived from an EMBL/GenBank/DDBJ whole genome shotgun (WGS) entry which is preliminary data.</text>
</comment>
<dbReference type="Gene3D" id="3.55.50.30">
    <property type="match status" value="1"/>
</dbReference>
<dbReference type="GO" id="GO:0016989">
    <property type="term" value="F:sigma factor antagonist activity"/>
    <property type="evidence" value="ECO:0007669"/>
    <property type="project" value="TreeGrafter"/>
</dbReference>
<dbReference type="EMBL" id="QPMM01000008">
    <property type="protein sequence ID" value="RFS21376.1"/>
    <property type="molecule type" value="Genomic_DNA"/>
</dbReference>
<dbReference type="PANTHER" id="PTHR30273:SF2">
    <property type="entry name" value="PROTEIN FECR"/>
    <property type="match status" value="1"/>
</dbReference>
<dbReference type="OrthoDB" id="653096at2"/>
<keyword evidence="1" id="KW-0472">Membrane</keyword>
<dbReference type="PANTHER" id="PTHR30273">
    <property type="entry name" value="PERIPLASMIC SIGNAL SENSOR AND SIGMA FACTOR ACTIVATOR FECR-RELATED"/>
    <property type="match status" value="1"/>
</dbReference>
<name>A0A3E1Y893_9BACT</name>
<dbReference type="RefSeq" id="WP_116976787.1">
    <property type="nucleotide sequence ID" value="NZ_QPMM01000008.1"/>
</dbReference>